<dbReference type="GO" id="GO:0008097">
    <property type="term" value="F:5S rRNA binding"/>
    <property type="evidence" value="ECO:0007669"/>
    <property type="project" value="TreeGrafter"/>
</dbReference>
<reference evidence="2" key="1">
    <citation type="journal article" date="2018" name="Gigascience">
        <title>Genome assembly of the Pink Ipe (Handroanthus impetiginosus, Bignoniaceae), a highly valued, ecologically keystone Neotropical timber forest tree.</title>
        <authorList>
            <person name="Silva-Junior O.B."/>
            <person name="Grattapaglia D."/>
            <person name="Novaes E."/>
            <person name="Collevatti R.G."/>
        </authorList>
    </citation>
    <scope>NUCLEOTIDE SEQUENCE [LARGE SCALE GENOMIC DNA]</scope>
    <source>
        <strain evidence="2">cv. UFG-1</strain>
    </source>
</reference>
<organism evidence="1 2">
    <name type="scientific">Handroanthus impetiginosus</name>
    <dbReference type="NCBI Taxonomy" id="429701"/>
    <lineage>
        <taxon>Eukaryota</taxon>
        <taxon>Viridiplantae</taxon>
        <taxon>Streptophyta</taxon>
        <taxon>Embryophyta</taxon>
        <taxon>Tracheophyta</taxon>
        <taxon>Spermatophyta</taxon>
        <taxon>Magnoliopsida</taxon>
        <taxon>eudicotyledons</taxon>
        <taxon>Gunneridae</taxon>
        <taxon>Pentapetalae</taxon>
        <taxon>asterids</taxon>
        <taxon>lamiids</taxon>
        <taxon>Lamiales</taxon>
        <taxon>Bignoniaceae</taxon>
        <taxon>Crescentiina</taxon>
        <taxon>Tabebuia alliance</taxon>
        <taxon>Handroanthus</taxon>
    </lineage>
</organism>
<comment type="caution">
    <text evidence="1">The sequence shown here is derived from an EMBL/GenBank/DDBJ whole genome shotgun (WGS) entry which is preliminary data.</text>
</comment>
<sequence length="171" mass="18971">MSRWWRAAAGGLKAAEEIQSRRSYHTIQAITRETSGHRISALDRAQGRIPAVVFSQSYVQKNPSDPTSVVASSSVSRKLLLTTERKQIKAILKHIKLPFFFSTTFPLQIRAGSGSPTILETRKVLPIKVHADDEGRILNLVFVWAEDGTELKVDVPIVYKGEDSCLGLKKG</sequence>
<dbReference type="EMBL" id="NKXS01009738">
    <property type="protein sequence ID" value="PIM97427.1"/>
    <property type="molecule type" value="Genomic_DNA"/>
</dbReference>
<dbReference type="AlphaFoldDB" id="A0A2G9FWI4"/>
<proteinExistence type="predicted"/>
<dbReference type="OrthoDB" id="193674at2759"/>
<gene>
    <name evidence="1" type="ORF">CDL12_30103</name>
</gene>
<dbReference type="PANTHER" id="PTHR33284">
    <property type="entry name" value="RIBOSOMAL PROTEIN L25/GLN-TRNA SYNTHETASE, ANTI-CODON-BINDING DOMAIN-CONTAINING PROTEIN"/>
    <property type="match status" value="1"/>
</dbReference>
<evidence type="ECO:0000313" key="2">
    <source>
        <dbReference type="Proteomes" id="UP000231279"/>
    </source>
</evidence>
<dbReference type="GO" id="GO:0022625">
    <property type="term" value="C:cytosolic large ribosomal subunit"/>
    <property type="evidence" value="ECO:0007669"/>
    <property type="project" value="TreeGrafter"/>
</dbReference>
<dbReference type="InterPro" id="IPR020930">
    <property type="entry name" value="Ribosomal_uL5_bac-type"/>
</dbReference>
<evidence type="ECO:0000313" key="1">
    <source>
        <dbReference type="EMBL" id="PIM97427.1"/>
    </source>
</evidence>
<accession>A0A2G9FWI4</accession>
<dbReference type="STRING" id="429701.A0A2G9FWI4"/>
<keyword evidence="2" id="KW-1185">Reference proteome</keyword>
<dbReference type="InterPro" id="IPR011035">
    <property type="entry name" value="Ribosomal_bL25/Gln-tRNA_synth"/>
</dbReference>
<dbReference type="SUPFAM" id="SSF50715">
    <property type="entry name" value="Ribosomal protein L25-like"/>
    <property type="match status" value="1"/>
</dbReference>
<evidence type="ECO:0008006" key="3">
    <source>
        <dbReference type="Google" id="ProtNLM"/>
    </source>
</evidence>
<name>A0A2G9FWI4_9LAMI</name>
<dbReference type="PANTHER" id="PTHR33284:SF2">
    <property type="entry name" value="RIBOSOMAL PROTEIN L25_GLN-TRNA SYNTHETASE, ANTI-CODON-BINDING DOMAIN-CONTAINING PROTEIN"/>
    <property type="match status" value="1"/>
</dbReference>
<protein>
    <recommendedName>
        <fullName evidence="3">Ribosomal protein L25 beta domain-containing protein</fullName>
    </recommendedName>
</protein>
<dbReference type="GO" id="GO:0006412">
    <property type="term" value="P:translation"/>
    <property type="evidence" value="ECO:0007669"/>
    <property type="project" value="InterPro"/>
</dbReference>
<dbReference type="Proteomes" id="UP000231279">
    <property type="component" value="Unassembled WGS sequence"/>
</dbReference>
<dbReference type="GO" id="GO:0003735">
    <property type="term" value="F:structural constituent of ribosome"/>
    <property type="evidence" value="ECO:0007669"/>
    <property type="project" value="InterPro"/>
</dbReference>